<evidence type="ECO:0000313" key="1">
    <source>
        <dbReference type="EnsemblMetazoa" id="CLYHEMP010251.1"/>
    </source>
</evidence>
<evidence type="ECO:0000313" key="2">
    <source>
        <dbReference type="Proteomes" id="UP000594262"/>
    </source>
</evidence>
<keyword evidence="2" id="KW-1185">Reference proteome</keyword>
<reference evidence="1" key="1">
    <citation type="submission" date="2021-01" db="UniProtKB">
        <authorList>
            <consortium name="EnsemblMetazoa"/>
        </authorList>
    </citation>
    <scope>IDENTIFICATION</scope>
</reference>
<name>A0A7M5VFZ9_9CNID</name>
<accession>A0A7M5VFZ9</accession>
<dbReference type="AlphaFoldDB" id="A0A7M5VFZ9"/>
<organism evidence="1 2">
    <name type="scientific">Clytia hemisphaerica</name>
    <dbReference type="NCBI Taxonomy" id="252671"/>
    <lineage>
        <taxon>Eukaryota</taxon>
        <taxon>Metazoa</taxon>
        <taxon>Cnidaria</taxon>
        <taxon>Hydrozoa</taxon>
        <taxon>Hydroidolina</taxon>
        <taxon>Leptothecata</taxon>
        <taxon>Obeliida</taxon>
        <taxon>Clytiidae</taxon>
        <taxon>Clytia</taxon>
    </lineage>
</organism>
<sequence>MVSFPLESCNRYFNNSKRGIKEKETLTEEELKLKIVKNRRYGRRNKEAIRRQKLAAAFFDDLDEEEKEMINSISGDVITDEDSDVDDKSIKTLTCRKLTWRSEKFENLLKRIEPERSGKLLYRVDGPPSTREPSENLPRIFIQPIEETAS</sequence>
<dbReference type="Proteomes" id="UP000594262">
    <property type="component" value="Unplaced"/>
</dbReference>
<dbReference type="EnsemblMetazoa" id="CLYHEMT010251.1">
    <property type="protein sequence ID" value="CLYHEMP010251.1"/>
    <property type="gene ID" value="CLYHEMG010251"/>
</dbReference>
<proteinExistence type="predicted"/>
<protein>
    <submittedName>
        <fullName evidence="1">Uncharacterized protein</fullName>
    </submittedName>
</protein>